<reference evidence="5" key="1">
    <citation type="submission" date="2021-01" db="EMBL/GenBank/DDBJ databases">
        <authorList>
            <person name="Corre E."/>
            <person name="Pelletier E."/>
            <person name="Niang G."/>
            <person name="Scheremetjew M."/>
            <person name="Finn R."/>
            <person name="Kale V."/>
            <person name="Holt S."/>
            <person name="Cochrane G."/>
            <person name="Meng A."/>
            <person name="Brown T."/>
            <person name="Cohen L."/>
        </authorList>
    </citation>
    <scope>NUCLEOTIDE SEQUENCE</scope>
    <source>
        <strain evidence="5">CCMP622</strain>
    </source>
</reference>
<feature type="signal peptide" evidence="3">
    <location>
        <begin position="1"/>
        <end position="16"/>
    </location>
</feature>
<evidence type="ECO:0000256" key="2">
    <source>
        <dbReference type="SAM" id="Phobius"/>
    </source>
</evidence>
<dbReference type="InterPro" id="IPR012938">
    <property type="entry name" value="Glc/Sorbosone_DH"/>
</dbReference>
<keyword evidence="2" id="KW-0812">Transmembrane</keyword>
<name>A0A7S2TPH7_9EUKA</name>
<keyword evidence="3" id="KW-0732">Signal</keyword>
<proteinExistence type="predicted"/>
<keyword evidence="2" id="KW-1133">Transmembrane helix</keyword>
<dbReference type="EMBL" id="HBHP01015458">
    <property type="protein sequence ID" value="CAD9763303.1"/>
    <property type="molecule type" value="Transcribed_RNA"/>
</dbReference>
<feature type="chain" id="PRO_5031136782" description="Glucose/Sorbosone dehydrogenase domain-containing protein" evidence="3">
    <location>
        <begin position="17"/>
        <end position="659"/>
    </location>
</feature>
<dbReference type="PANTHER" id="PTHR19328:SF75">
    <property type="entry name" value="ALDOSE SUGAR DEHYDROGENASE YLII"/>
    <property type="match status" value="1"/>
</dbReference>
<dbReference type="InterPro" id="IPR011042">
    <property type="entry name" value="6-blade_b-propeller_TolB-like"/>
</dbReference>
<gene>
    <name evidence="5" type="ORF">LSP00402_LOCUS9581</name>
</gene>
<accession>A0A7S2TPH7</accession>
<dbReference type="Gene3D" id="2.120.10.30">
    <property type="entry name" value="TolB, C-terminal domain"/>
    <property type="match status" value="1"/>
</dbReference>
<protein>
    <recommendedName>
        <fullName evidence="4">Glucose/Sorbosone dehydrogenase domain-containing protein</fullName>
    </recommendedName>
</protein>
<evidence type="ECO:0000256" key="3">
    <source>
        <dbReference type="SAM" id="SignalP"/>
    </source>
</evidence>
<evidence type="ECO:0000259" key="4">
    <source>
        <dbReference type="Pfam" id="PF07995"/>
    </source>
</evidence>
<dbReference type="SUPFAM" id="SSF50952">
    <property type="entry name" value="Soluble quinoprotein glucose dehydrogenase"/>
    <property type="match status" value="1"/>
</dbReference>
<keyword evidence="2" id="KW-0472">Membrane</keyword>
<feature type="region of interest" description="Disordered" evidence="1">
    <location>
        <begin position="636"/>
        <end position="659"/>
    </location>
</feature>
<dbReference type="Pfam" id="PF07995">
    <property type="entry name" value="GSDH"/>
    <property type="match status" value="1"/>
</dbReference>
<dbReference type="PANTHER" id="PTHR19328">
    <property type="entry name" value="HEDGEHOG-INTERACTING PROTEIN"/>
    <property type="match status" value="1"/>
</dbReference>
<sequence>MMVLLVLLNSLALVFGANPITTPIEIEPNVDVQVRKFSQVPDYNGKFSRLVSINEFNGDLYVTTEVSGGLIYKIDKWGTATLFFDVANSMVLSVNRTMDTSSFIHGGLRSVAFHPKYSINGKFYTSVMETRPSNASDLSYLSDVDTPVGADSVLIEWTSTNGAPDPLSYRQVFRVGMPVYDLPIKQIKFSGDNLYIGHGDGSVQSTTVGGGQANDALGKILRINPLQSGSNPYTVPADNPFVGNAAFLDEIYAIGFNNPHHLCFSKSGELIVADAGRDNVEEINIITNGGNYGWPAREGTFVHLDVGGLITGVAPLWANDSSYGFTYPVAQVGHEGQIGDGYVGQAIAGGCPVENDSPLDGRYFYSDFPITGTLYYSYMSDMRKAVVQGDPGQLTQARTYQAKVFYDHDNDTATPSIEFDSLGDIVKYDIANADSRADVRFGRGANGEIYWSSKRSGAVYLITNSVYDNTAKRTTVRGELLFNSVNCGSTLASTVAADVRRALANAAKVAESRVKITSSCGSLVLFFDVEIESVREKQFVADFRESPAIVLGSSIVSLYGVPDSKVEDNGANGDNDSDSGVPAWLVAVIVLLVVVAVVLATCVGYWFWRTRAHEKMSANALNNNRSDIFGGRHSVASVGNPEAKSEPTGQAEGLRLHER</sequence>
<dbReference type="AlphaFoldDB" id="A0A7S2TPH7"/>
<feature type="domain" description="Glucose/Sorbosone dehydrogenase" evidence="4">
    <location>
        <begin position="104"/>
        <end position="297"/>
    </location>
</feature>
<evidence type="ECO:0000256" key="1">
    <source>
        <dbReference type="SAM" id="MobiDB-lite"/>
    </source>
</evidence>
<dbReference type="InterPro" id="IPR011041">
    <property type="entry name" value="Quinoprot_gluc/sorb_DH_b-prop"/>
</dbReference>
<organism evidence="5">
    <name type="scientific">Lotharella oceanica</name>
    <dbReference type="NCBI Taxonomy" id="641309"/>
    <lineage>
        <taxon>Eukaryota</taxon>
        <taxon>Sar</taxon>
        <taxon>Rhizaria</taxon>
        <taxon>Cercozoa</taxon>
        <taxon>Chlorarachniophyceae</taxon>
        <taxon>Lotharella</taxon>
    </lineage>
</organism>
<feature type="transmembrane region" description="Helical" evidence="2">
    <location>
        <begin position="584"/>
        <end position="608"/>
    </location>
</feature>
<evidence type="ECO:0000313" key="5">
    <source>
        <dbReference type="EMBL" id="CAD9763303.1"/>
    </source>
</evidence>